<evidence type="ECO:0000313" key="4">
    <source>
        <dbReference type="Proteomes" id="UP001139344"/>
    </source>
</evidence>
<reference evidence="3" key="1">
    <citation type="submission" date="2021-12" db="EMBL/GenBank/DDBJ databases">
        <title>Description of Gramella crocea sp. nov., a new bacterium isolated from activated sludge.</title>
        <authorList>
            <person name="Zhang X."/>
        </authorList>
    </citation>
    <scope>NUCLEOTIDE SEQUENCE</scope>
    <source>
        <strain evidence="3">YB25</strain>
    </source>
</reference>
<dbReference type="Proteomes" id="UP001139344">
    <property type="component" value="Unassembled WGS sequence"/>
</dbReference>
<feature type="signal peptide" evidence="1">
    <location>
        <begin position="1"/>
        <end position="28"/>
    </location>
</feature>
<dbReference type="PROSITE" id="PS51257">
    <property type="entry name" value="PROKAR_LIPOPROTEIN"/>
    <property type="match status" value="1"/>
</dbReference>
<protein>
    <submittedName>
        <fullName evidence="3">SusF/SusE family outer membrane protein</fullName>
    </submittedName>
</protein>
<dbReference type="GO" id="GO:2001070">
    <property type="term" value="F:starch binding"/>
    <property type="evidence" value="ECO:0007669"/>
    <property type="project" value="InterPro"/>
</dbReference>
<evidence type="ECO:0000313" key="3">
    <source>
        <dbReference type="EMBL" id="MCG9970598.1"/>
    </source>
</evidence>
<dbReference type="Gene3D" id="2.60.40.3620">
    <property type="match status" value="3"/>
</dbReference>
<dbReference type="AlphaFoldDB" id="A0A9X1UUP7"/>
<dbReference type="GO" id="GO:0019867">
    <property type="term" value="C:outer membrane"/>
    <property type="evidence" value="ECO:0007669"/>
    <property type="project" value="InterPro"/>
</dbReference>
<dbReference type="Pfam" id="PF14292">
    <property type="entry name" value="SusE"/>
    <property type="match status" value="1"/>
</dbReference>
<feature type="domain" description="SusE outer membrane protein" evidence="2">
    <location>
        <begin position="35"/>
        <end position="137"/>
    </location>
</feature>
<accession>A0A9X1UUP7</accession>
<evidence type="ECO:0000259" key="2">
    <source>
        <dbReference type="Pfam" id="PF14292"/>
    </source>
</evidence>
<evidence type="ECO:0000256" key="1">
    <source>
        <dbReference type="SAM" id="SignalP"/>
    </source>
</evidence>
<gene>
    <name evidence="3" type="ORF">LU635_03030</name>
</gene>
<keyword evidence="1" id="KW-0732">Signal</keyword>
<keyword evidence="4" id="KW-1185">Reference proteome</keyword>
<dbReference type="EMBL" id="JAJSON010000009">
    <property type="protein sequence ID" value="MCG9970598.1"/>
    <property type="molecule type" value="Genomic_DNA"/>
</dbReference>
<dbReference type="RefSeq" id="WP_240096049.1">
    <property type="nucleotide sequence ID" value="NZ_JAJSON010000009.1"/>
</dbReference>
<organism evidence="3 4">
    <name type="scientific">Christiangramia crocea</name>
    <dbReference type="NCBI Taxonomy" id="2904124"/>
    <lineage>
        <taxon>Bacteria</taxon>
        <taxon>Pseudomonadati</taxon>
        <taxon>Bacteroidota</taxon>
        <taxon>Flavobacteriia</taxon>
        <taxon>Flavobacteriales</taxon>
        <taxon>Flavobacteriaceae</taxon>
        <taxon>Christiangramia</taxon>
    </lineage>
</organism>
<feature type="chain" id="PRO_5040908423" evidence="1">
    <location>
        <begin position="29"/>
        <end position="494"/>
    </location>
</feature>
<sequence>MKRFNNIQNKLVLMLALFMGILSVSCESDELNDPSFDNIDDELNLSVSASELDLQEKFINNEVNFNWSTGTNNGTNSAISYTLAIDLADNDFSDPIMEPVEGEKNRFSYSVDHGSLNNRLLESGLNAGETYNLKARISAEVVTSGEIQTAETNFTVTTFKPVSDKLFILGDATPNGWDIANAIELSASGSQRGVFVYEGQLTEGNYKFAVSQDDCFCQDFYTKDPDDDSVIVYNEGGSGDDIQWTITEERNYKIRVDLLNKTISINAVEGSPFDKLWIVGDATESGWNIESPAEFTQSTEESFIFTYKGNFNPGEFKIFAGPLGDWCGEWYRPSQDDVPMQNGSVEQNPGCDPDNTWLVTEETAGRYRVTINTIENTIQFEQIKLYIVGDGSPAGWDIANPVELTYDNGDFVFNGELGADNPTGEFKFPNQTGDWCGGEWVNSATASQSIDNTDFIRTPGCEGPDNKWKLQDGDAGTYEIRINLDAETMSITRL</sequence>
<name>A0A9X1UUP7_9FLAO</name>
<dbReference type="InterPro" id="IPR025970">
    <property type="entry name" value="SusE"/>
</dbReference>
<proteinExistence type="predicted"/>
<comment type="caution">
    <text evidence="3">The sequence shown here is derived from an EMBL/GenBank/DDBJ whole genome shotgun (WGS) entry which is preliminary data.</text>
</comment>